<keyword evidence="5" id="KW-0325">Glycoprotein</keyword>
<feature type="signal peptide" evidence="9">
    <location>
        <begin position="1"/>
        <end position="19"/>
    </location>
</feature>
<evidence type="ECO:0000256" key="3">
    <source>
        <dbReference type="ARBA" id="ARBA00023136"/>
    </source>
</evidence>
<dbReference type="EMBL" id="JBIYXZ010002080">
    <property type="protein sequence ID" value="KAL3050936.1"/>
    <property type="molecule type" value="Genomic_DNA"/>
</dbReference>
<protein>
    <recommendedName>
        <fullName evidence="10">Ig-like domain-containing protein</fullName>
    </recommendedName>
</protein>
<dbReference type="InterPro" id="IPR013783">
    <property type="entry name" value="Ig-like_fold"/>
</dbReference>
<evidence type="ECO:0000256" key="2">
    <source>
        <dbReference type="ARBA" id="ARBA00022729"/>
    </source>
</evidence>
<dbReference type="PANTHER" id="PTHR24100:SF151">
    <property type="entry name" value="ICOS LIGAND"/>
    <property type="match status" value="1"/>
</dbReference>
<feature type="transmembrane region" description="Helical" evidence="8">
    <location>
        <begin position="162"/>
        <end position="182"/>
    </location>
</feature>
<accession>A0ABD2GB55</accession>
<dbReference type="SMART" id="SM00409">
    <property type="entry name" value="IG"/>
    <property type="match status" value="1"/>
</dbReference>
<dbReference type="GO" id="GO:0050863">
    <property type="term" value="P:regulation of T cell activation"/>
    <property type="evidence" value="ECO:0007669"/>
    <property type="project" value="UniProtKB-ARBA"/>
</dbReference>
<comment type="caution">
    <text evidence="11">The sequence shown here is derived from an EMBL/GenBank/DDBJ whole genome shotgun (WGS) entry which is preliminary data.</text>
</comment>
<reference evidence="11 12" key="2">
    <citation type="journal article" date="2024" name="G3 (Bethesda)">
        <title>The genome of the cryopelagic Antarctic bald notothen, Trematomus borchgrevinki.</title>
        <authorList>
            <person name="Rayamajhi N."/>
            <person name="Rivera-Colon A.G."/>
            <person name="Minhas B.F."/>
            <person name="Cheng C.C."/>
            <person name="Catchen J.M."/>
        </authorList>
    </citation>
    <scope>NUCLEOTIDE SEQUENCE [LARGE SCALE GENOMIC DNA]</scope>
    <source>
        <strain evidence="11">AGRC-2024</strain>
    </source>
</reference>
<keyword evidence="4" id="KW-1015">Disulfide bond</keyword>
<keyword evidence="8" id="KW-1133">Transmembrane helix</keyword>
<evidence type="ECO:0000256" key="9">
    <source>
        <dbReference type="SAM" id="SignalP"/>
    </source>
</evidence>
<evidence type="ECO:0000256" key="1">
    <source>
        <dbReference type="ARBA" id="ARBA00004370"/>
    </source>
</evidence>
<feature type="domain" description="Ig-like" evidence="10">
    <location>
        <begin position="28"/>
        <end position="123"/>
    </location>
</feature>
<dbReference type="FunFam" id="2.60.40.10:FF:000142">
    <property type="entry name" value="V-set domain-containing T-cell activation inhibitor 1"/>
    <property type="match status" value="1"/>
</dbReference>
<evidence type="ECO:0000256" key="4">
    <source>
        <dbReference type="ARBA" id="ARBA00023157"/>
    </source>
</evidence>
<proteinExistence type="predicted"/>
<evidence type="ECO:0000256" key="5">
    <source>
        <dbReference type="ARBA" id="ARBA00023180"/>
    </source>
</evidence>
<dbReference type="PANTHER" id="PTHR24100">
    <property type="entry name" value="BUTYROPHILIN"/>
    <property type="match status" value="1"/>
</dbReference>
<dbReference type="Proteomes" id="UP001619887">
    <property type="component" value="Unassembled WGS sequence"/>
</dbReference>
<sequence length="234" mass="25978">MAAQHVGLFMLLWIGSVAAGEKVKAKPGENVTLQCSSSTDAAVTVLEWKRSELKQYVFYYRDSESMESFQNPRYRGRVELKDPQMKNGNFTVLLKNVSTDDTGTYKCRVITRSNNRRKRSVIEFVHSVLLSVSEGPEKEINDEHLKNGHANDEHPGGPRGHAVVGVGLVCLIVVGVGVGLVVKSQRAKEKRSLERVDEQVNVKLNPRHVPELFTPDCPPSPASKVNHLLPESLP</sequence>
<dbReference type="GO" id="GO:0016020">
    <property type="term" value="C:membrane"/>
    <property type="evidence" value="ECO:0007669"/>
    <property type="project" value="UniProtKB-SubCell"/>
</dbReference>
<evidence type="ECO:0000313" key="11">
    <source>
        <dbReference type="EMBL" id="KAL3050936.1"/>
    </source>
</evidence>
<keyword evidence="3 8" id="KW-0472">Membrane</keyword>
<gene>
    <name evidence="11" type="ORF">OYC64_001251</name>
</gene>
<dbReference type="InterPro" id="IPR003599">
    <property type="entry name" value="Ig_sub"/>
</dbReference>
<dbReference type="Gene3D" id="2.60.40.10">
    <property type="entry name" value="Immunoglobulins"/>
    <property type="match status" value="1"/>
</dbReference>
<dbReference type="SMART" id="SM00406">
    <property type="entry name" value="IGv"/>
    <property type="match status" value="1"/>
</dbReference>
<evidence type="ECO:0000256" key="6">
    <source>
        <dbReference type="ARBA" id="ARBA00023319"/>
    </source>
</evidence>
<keyword evidence="2 9" id="KW-0732">Signal</keyword>
<dbReference type="Pfam" id="PF07686">
    <property type="entry name" value="V-set"/>
    <property type="match status" value="1"/>
</dbReference>
<dbReference type="InterPro" id="IPR036179">
    <property type="entry name" value="Ig-like_dom_sf"/>
</dbReference>
<dbReference type="InterPro" id="IPR007110">
    <property type="entry name" value="Ig-like_dom"/>
</dbReference>
<evidence type="ECO:0000313" key="12">
    <source>
        <dbReference type="Proteomes" id="UP001619887"/>
    </source>
</evidence>
<keyword evidence="8" id="KW-0812">Transmembrane</keyword>
<dbReference type="PROSITE" id="PS50835">
    <property type="entry name" value="IG_LIKE"/>
    <property type="match status" value="1"/>
</dbReference>
<comment type="subcellular location">
    <subcellularLocation>
        <location evidence="1">Membrane</location>
    </subcellularLocation>
</comment>
<dbReference type="GO" id="GO:1903037">
    <property type="term" value="P:regulation of leukocyte cell-cell adhesion"/>
    <property type="evidence" value="ECO:0007669"/>
    <property type="project" value="UniProtKB-ARBA"/>
</dbReference>
<feature type="region of interest" description="Disordered" evidence="7">
    <location>
        <begin position="211"/>
        <end position="234"/>
    </location>
</feature>
<keyword evidence="12" id="KW-1185">Reference proteome</keyword>
<evidence type="ECO:0000256" key="7">
    <source>
        <dbReference type="SAM" id="MobiDB-lite"/>
    </source>
</evidence>
<keyword evidence="6" id="KW-0393">Immunoglobulin domain</keyword>
<name>A0ABD2GB55_PAGBO</name>
<dbReference type="InterPro" id="IPR050504">
    <property type="entry name" value="IgSF_BTN/MOG"/>
</dbReference>
<feature type="chain" id="PRO_5044749885" description="Ig-like domain-containing protein" evidence="9">
    <location>
        <begin position="20"/>
        <end position="234"/>
    </location>
</feature>
<reference evidence="11 12" key="1">
    <citation type="journal article" date="2022" name="G3 (Bethesda)">
        <title>Evaluating Illumina-, Nanopore-, and PacBio-based genome assembly strategies with the bald notothen, Trematomus borchgrevinki.</title>
        <authorList>
            <person name="Rayamajhi N."/>
            <person name="Cheng C.C."/>
            <person name="Catchen J.M."/>
        </authorList>
    </citation>
    <scope>NUCLEOTIDE SEQUENCE [LARGE SCALE GENOMIC DNA]</scope>
    <source>
        <strain evidence="11">AGRC-2024</strain>
    </source>
</reference>
<dbReference type="InterPro" id="IPR013106">
    <property type="entry name" value="Ig_V-set"/>
</dbReference>
<dbReference type="AlphaFoldDB" id="A0ABD2GB55"/>
<evidence type="ECO:0000259" key="10">
    <source>
        <dbReference type="PROSITE" id="PS50835"/>
    </source>
</evidence>
<organism evidence="11 12">
    <name type="scientific">Pagothenia borchgrevinki</name>
    <name type="common">Bald rockcod</name>
    <name type="synonym">Trematomus borchgrevinki</name>
    <dbReference type="NCBI Taxonomy" id="8213"/>
    <lineage>
        <taxon>Eukaryota</taxon>
        <taxon>Metazoa</taxon>
        <taxon>Chordata</taxon>
        <taxon>Craniata</taxon>
        <taxon>Vertebrata</taxon>
        <taxon>Euteleostomi</taxon>
        <taxon>Actinopterygii</taxon>
        <taxon>Neopterygii</taxon>
        <taxon>Teleostei</taxon>
        <taxon>Neoteleostei</taxon>
        <taxon>Acanthomorphata</taxon>
        <taxon>Eupercaria</taxon>
        <taxon>Perciformes</taxon>
        <taxon>Notothenioidei</taxon>
        <taxon>Nototheniidae</taxon>
        <taxon>Pagothenia</taxon>
    </lineage>
</organism>
<dbReference type="SUPFAM" id="SSF48726">
    <property type="entry name" value="Immunoglobulin"/>
    <property type="match status" value="1"/>
</dbReference>
<evidence type="ECO:0000256" key="8">
    <source>
        <dbReference type="SAM" id="Phobius"/>
    </source>
</evidence>